<dbReference type="NCBIfam" id="TIGR01733">
    <property type="entry name" value="AA-adenyl-dom"/>
    <property type="match status" value="1"/>
</dbReference>
<dbReference type="InterPro" id="IPR009081">
    <property type="entry name" value="PP-bd_ACP"/>
</dbReference>
<dbReference type="SUPFAM" id="SSF53474">
    <property type="entry name" value="alpha/beta-Hydrolases"/>
    <property type="match status" value="1"/>
</dbReference>
<proteinExistence type="predicted"/>
<sequence>MGQATENGAGVLTPGALELAADAALPLAMSQREVWLDHCAWPGSAHLNIGGGCFLVGPLDLGLFRRALRDLVAECEALRLVPQPDGTQRLLAQYEPPLEEADLSHAPDPRRAMRDWGSRRIRAEYTLGTTPPWRFALLTAGPELHGVTILFHHTIMDGWGTTLVLRRWAEHYNALLAGTAPPARGADYLQFVTDTQKYQAGPGYQRDADYWLKQLGPTPPDSVTERRHHAAAAHGLPPAHLISHGMERARYARLSASATARGLTPFVCFLAGLALYLSRSSGRQDLLIGVPCLNRLGQRFKQTLGMFVGVMPLRITVGADMSASELLAHVAHQLQEGLRHSRYPLSELGRQLQLMRLGRDSLLEVMISFERQDYDLHYGEARLTDPYQLFNGWARYPLAITVCEFAADDAELARDPALVIEASAACFTLDETAMLAHRLWWTAQQLIDGSAERALADIVVMPPAEAAALVNGLHKDLAQIASPQTYIEQFEQQAALRPHAPALIWDEGELSYAELNQRADRVAIALHAAGAGPERIVAAALPRSPELVVALLAIAKAGAAFLPMNPETPPARLREILQDSGALALMLPLHSDAALNELHPLTLRVRPVLMPAETPSTTGASAAPVAEPAWRRAAPHELAYVLYTSGSTGGPKGVLMPHASLSRRLAWLARTWGIDSRDRAAQTTQPSFDPALIELLLPLTVGASVALPPAGRLHPRRLAEFILRHGATFCALVPSTLSGLLSGIQSREGRESLKLRVCCCGGEVLPAELANRFIAETGARLYNVYGPTEAAIFATAWPCASNSPTDAALPLGRPIDDTRIYVLDEALRPQPFGVGGEIYIGGGALARGYLGRPELDRDAFVADPFVPGARMYRSGDRGWLDAQGLLHFAGRADRQIKLRGYRIEPGDIELACLAVPGVEQAFVRKVERNGAPRLHAWVAASRSLTQATLLTALHQRLPDYMVPAGVTVLPDLPLTATGKIDARALPEPLAMSLVAPPSRAVLSTLEQQLRELWQQALGRPEIGPHDNFFDLGGDSLAALEILGTMEQKLGRSLSLQLVTQHPTIEEMARALGHPEPLPGMIQALGSGSATTPLYICASGYGDVMRFQTLARALHGLLDVHMLQPARDHAARTPRELAERYADCIASRGLPPGWLAGFSVGGIAALETSRVLQERGQGPLGLLLLDTIHPDAVLGGTSSWRTLGWLVHRLHVEDLSMNGRRLGAMFSDPGLVAQVMALRGYRCAGVTGPTLLVKSSGLDGWGGLFFRTWHRLLPQLKTTEVRGLHGSIFEAARVGELARAIQQFTLARAVISGEKS</sequence>
<dbReference type="Gene3D" id="1.10.1200.10">
    <property type="entry name" value="ACP-like"/>
    <property type="match status" value="1"/>
</dbReference>
<accession>A0ABU5DBV1</accession>
<evidence type="ECO:0000256" key="2">
    <source>
        <dbReference type="ARBA" id="ARBA00022450"/>
    </source>
</evidence>
<keyword evidence="6" id="KW-1185">Reference proteome</keyword>
<dbReference type="Gene3D" id="3.40.50.1820">
    <property type="entry name" value="alpha/beta hydrolase"/>
    <property type="match status" value="1"/>
</dbReference>
<dbReference type="InterPro" id="IPR025110">
    <property type="entry name" value="AMP-bd_C"/>
</dbReference>
<dbReference type="InterPro" id="IPR045851">
    <property type="entry name" value="AMP-bd_C_sf"/>
</dbReference>
<dbReference type="Pfam" id="PF00550">
    <property type="entry name" value="PP-binding"/>
    <property type="match status" value="1"/>
</dbReference>
<dbReference type="Pfam" id="PF00501">
    <property type="entry name" value="AMP-binding"/>
    <property type="match status" value="1"/>
</dbReference>
<feature type="domain" description="Carrier" evidence="4">
    <location>
        <begin position="1000"/>
        <end position="1075"/>
    </location>
</feature>
<dbReference type="Pfam" id="PF13193">
    <property type="entry name" value="AMP-binding_C"/>
    <property type="match status" value="1"/>
</dbReference>
<dbReference type="Pfam" id="PF00668">
    <property type="entry name" value="Condensation"/>
    <property type="match status" value="1"/>
</dbReference>
<keyword evidence="2" id="KW-0596">Phosphopantetheine</keyword>
<dbReference type="InterPro" id="IPR010071">
    <property type="entry name" value="AA_adenyl_dom"/>
</dbReference>
<dbReference type="Pfam" id="PF00975">
    <property type="entry name" value="Thioesterase"/>
    <property type="match status" value="1"/>
</dbReference>
<dbReference type="InterPro" id="IPR020806">
    <property type="entry name" value="PKS_PP-bd"/>
</dbReference>
<dbReference type="PROSITE" id="PS50075">
    <property type="entry name" value="CARRIER"/>
    <property type="match status" value="1"/>
</dbReference>
<evidence type="ECO:0000256" key="1">
    <source>
        <dbReference type="ARBA" id="ARBA00001957"/>
    </source>
</evidence>
<dbReference type="RefSeq" id="WP_320421673.1">
    <property type="nucleotide sequence ID" value="NZ_JAXCLA010000002.1"/>
</dbReference>
<comment type="cofactor">
    <cofactor evidence="1">
        <name>pantetheine 4'-phosphate</name>
        <dbReference type="ChEBI" id="CHEBI:47942"/>
    </cofactor>
</comment>
<evidence type="ECO:0000259" key="4">
    <source>
        <dbReference type="PROSITE" id="PS50075"/>
    </source>
</evidence>
<dbReference type="SMART" id="SM00824">
    <property type="entry name" value="PKS_TE"/>
    <property type="match status" value="1"/>
</dbReference>
<dbReference type="CDD" id="cd05930">
    <property type="entry name" value="A_NRPS"/>
    <property type="match status" value="1"/>
</dbReference>
<dbReference type="InterPro" id="IPR020845">
    <property type="entry name" value="AMP-binding_CS"/>
</dbReference>
<dbReference type="Gene3D" id="3.30.559.10">
    <property type="entry name" value="Chloramphenicol acetyltransferase-like domain"/>
    <property type="match status" value="1"/>
</dbReference>
<gene>
    <name evidence="5" type="ORF">SNE35_04535</name>
</gene>
<dbReference type="PROSITE" id="PS00455">
    <property type="entry name" value="AMP_BINDING"/>
    <property type="match status" value="1"/>
</dbReference>
<dbReference type="InterPro" id="IPR020802">
    <property type="entry name" value="TesA-like"/>
</dbReference>
<protein>
    <submittedName>
        <fullName evidence="5">Amino acid adenylation domain-containing protein</fullName>
    </submittedName>
</protein>
<evidence type="ECO:0000313" key="6">
    <source>
        <dbReference type="Proteomes" id="UP001285263"/>
    </source>
</evidence>
<dbReference type="InterPro" id="IPR001242">
    <property type="entry name" value="Condensation_dom"/>
</dbReference>
<dbReference type="InterPro" id="IPR000873">
    <property type="entry name" value="AMP-dep_synth/lig_dom"/>
</dbReference>
<dbReference type="InterPro" id="IPR001031">
    <property type="entry name" value="Thioesterase"/>
</dbReference>
<dbReference type="Gene3D" id="3.30.300.30">
    <property type="match status" value="1"/>
</dbReference>
<dbReference type="Gene3D" id="3.30.559.30">
    <property type="entry name" value="Nonribosomal peptide synthetase, condensation domain"/>
    <property type="match status" value="1"/>
</dbReference>
<dbReference type="InterPro" id="IPR029058">
    <property type="entry name" value="AB_hydrolase_fold"/>
</dbReference>
<dbReference type="PROSITE" id="PS00012">
    <property type="entry name" value="PHOSPHOPANTETHEINE"/>
    <property type="match status" value="1"/>
</dbReference>
<organism evidence="5 6">
    <name type="scientific">Roseateles agri</name>
    <dbReference type="NCBI Taxonomy" id="3098619"/>
    <lineage>
        <taxon>Bacteria</taxon>
        <taxon>Pseudomonadati</taxon>
        <taxon>Pseudomonadota</taxon>
        <taxon>Betaproteobacteria</taxon>
        <taxon>Burkholderiales</taxon>
        <taxon>Sphaerotilaceae</taxon>
        <taxon>Roseateles</taxon>
    </lineage>
</organism>
<keyword evidence="3" id="KW-0597">Phosphoprotein</keyword>
<evidence type="ECO:0000256" key="3">
    <source>
        <dbReference type="ARBA" id="ARBA00022553"/>
    </source>
</evidence>
<dbReference type="SUPFAM" id="SSF52777">
    <property type="entry name" value="CoA-dependent acyltransferases"/>
    <property type="match status" value="2"/>
</dbReference>
<dbReference type="InterPro" id="IPR023213">
    <property type="entry name" value="CAT-like_dom_sf"/>
</dbReference>
<dbReference type="InterPro" id="IPR042099">
    <property type="entry name" value="ANL_N_sf"/>
</dbReference>
<dbReference type="Gene3D" id="3.40.50.12780">
    <property type="entry name" value="N-terminal domain of ligase-like"/>
    <property type="match status" value="1"/>
</dbReference>
<dbReference type="PANTHER" id="PTHR45527:SF1">
    <property type="entry name" value="FATTY ACID SYNTHASE"/>
    <property type="match status" value="1"/>
</dbReference>
<name>A0ABU5DBV1_9BURK</name>
<dbReference type="SUPFAM" id="SSF56801">
    <property type="entry name" value="Acetyl-CoA synthetase-like"/>
    <property type="match status" value="1"/>
</dbReference>
<dbReference type="InterPro" id="IPR006162">
    <property type="entry name" value="Ppantetheine_attach_site"/>
</dbReference>
<dbReference type="SMART" id="SM00823">
    <property type="entry name" value="PKS_PP"/>
    <property type="match status" value="1"/>
</dbReference>
<comment type="caution">
    <text evidence="5">The sequence shown here is derived from an EMBL/GenBank/DDBJ whole genome shotgun (WGS) entry which is preliminary data.</text>
</comment>
<evidence type="ECO:0000313" key="5">
    <source>
        <dbReference type="EMBL" id="MDY0743756.1"/>
    </source>
</evidence>
<reference evidence="5 6" key="1">
    <citation type="submission" date="2023-11" db="EMBL/GenBank/DDBJ databases">
        <title>Paucibacter sp. nov., isolated from fresh soil in Korea.</title>
        <authorList>
            <person name="Le N.T.T."/>
        </authorList>
    </citation>
    <scope>NUCLEOTIDE SEQUENCE [LARGE SCALE GENOMIC DNA]</scope>
    <source>
        <strain evidence="5 6">R3-3</strain>
    </source>
</reference>
<dbReference type="PANTHER" id="PTHR45527">
    <property type="entry name" value="NONRIBOSOMAL PEPTIDE SYNTHETASE"/>
    <property type="match status" value="1"/>
</dbReference>
<dbReference type="Proteomes" id="UP001285263">
    <property type="component" value="Unassembled WGS sequence"/>
</dbReference>
<dbReference type="EMBL" id="JAXCLA010000002">
    <property type="protein sequence ID" value="MDY0743756.1"/>
    <property type="molecule type" value="Genomic_DNA"/>
</dbReference>
<dbReference type="InterPro" id="IPR036736">
    <property type="entry name" value="ACP-like_sf"/>
</dbReference>